<evidence type="ECO:0000256" key="1">
    <source>
        <dbReference type="SAM" id="Phobius"/>
    </source>
</evidence>
<organism evidence="2 3">
    <name type="scientific">Coccidioides immitis RMSCC 2394</name>
    <dbReference type="NCBI Taxonomy" id="404692"/>
    <lineage>
        <taxon>Eukaryota</taxon>
        <taxon>Fungi</taxon>
        <taxon>Dikarya</taxon>
        <taxon>Ascomycota</taxon>
        <taxon>Pezizomycotina</taxon>
        <taxon>Eurotiomycetes</taxon>
        <taxon>Eurotiomycetidae</taxon>
        <taxon>Onygenales</taxon>
        <taxon>Onygenaceae</taxon>
        <taxon>Coccidioides</taxon>
    </lineage>
</organism>
<keyword evidence="1" id="KW-0472">Membrane</keyword>
<feature type="transmembrane region" description="Helical" evidence="1">
    <location>
        <begin position="20"/>
        <end position="41"/>
    </location>
</feature>
<protein>
    <submittedName>
        <fullName evidence="2">Uncharacterized protein</fullName>
    </submittedName>
</protein>
<accession>A0A0J7B228</accession>
<keyword evidence="1" id="KW-1133">Transmembrane helix</keyword>
<name>A0A0J7B228_COCIT</name>
<evidence type="ECO:0000313" key="3">
    <source>
        <dbReference type="Proteomes" id="UP000054565"/>
    </source>
</evidence>
<dbReference type="Proteomes" id="UP000054565">
    <property type="component" value="Unassembled WGS sequence"/>
</dbReference>
<proteinExistence type="predicted"/>
<evidence type="ECO:0000313" key="2">
    <source>
        <dbReference type="EMBL" id="KMP03877.1"/>
    </source>
</evidence>
<dbReference type="AlphaFoldDB" id="A0A0J7B228"/>
<keyword evidence="1" id="KW-0812">Transmembrane</keyword>
<sequence length="138" mass="15126">MVRSQTRDERKQQNSSSLKYRIVALTSTAFMLSYGQLQALYVAPAHHCFTLFDSLFMGAKFKELEEIGNLYPRTAARLDSTRSLSALAARPPDIPLSVSLACFAAPSRPAECCQARDSVGFLPAVWDAAEPSEPVIVS</sequence>
<dbReference type="EMBL" id="DS028094">
    <property type="protein sequence ID" value="KMP03877.1"/>
    <property type="molecule type" value="Genomic_DNA"/>
</dbReference>
<reference evidence="3" key="1">
    <citation type="journal article" date="2010" name="Genome Res.">
        <title>Population genomic sequencing of Coccidioides fungi reveals recent hybridization and transposon control.</title>
        <authorList>
            <person name="Neafsey D.E."/>
            <person name="Barker B.M."/>
            <person name="Sharpton T.J."/>
            <person name="Stajich J.E."/>
            <person name="Park D.J."/>
            <person name="Whiston E."/>
            <person name="Hung C.-Y."/>
            <person name="McMahan C."/>
            <person name="White J."/>
            <person name="Sykes S."/>
            <person name="Heiman D."/>
            <person name="Young S."/>
            <person name="Zeng Q."/>
            <person name="Abouelleil A."/>
            <person name="Aftuck L."/>
            <person name="Bessette D."/>
            <person name="Brown A."/>
            <person name="FitzGerald M."/>
            <person name="Lui A."/>
            <person name="Macdonald J.P."/>
            <person name="Priest M."/>
            <person name="Orbach M.J."/>
            <person name="Galgiani J.N."/>
            <person name="Kirkland T.N."/>
            <person name="Cole G.T."/>
            <person name="Birren B.W."/>
            <person name="Henn M.R."/>
            <person name="Taylor J.W."/>
            <person name="Rounsley S.D."/>
        </authorList>
    </citation>
    <scope>NUCLEOTIDE SEQUENCE [LARGE SCALE GENOMIC DNA]</scope>
    <source>
        <strain evidence="3">RMSCC 2394</strain>
    </source>
</reference>
<gene>
    <name evidence="2" type="ORF">CIRG_03569</name>
</gene>